<dbReference type="InterPro" id="IPR032466">
    <property type="entry name" value="Metal_Hydrolase"/>
</dbReference>
<evidence type="ECO:0000256" key="1">
    <source>
        <dbReference type="SAM" id="SignalP"/>
    </source>
</evidence>
<dbReference type="Pfam" id="PF07969">
    <property type="entry name" value="Amidohydro_3"/>
    <property type="match status" value="1"/>
</dbReference>
<organism evidence="3 4">
    <name type="scientific">Avrilella dinanensis</name>
    <dbReference type="NCBI Taxonomy" id="2008672"/>
    <lineage>
        <taxon>Bacteria</taxon>
        <taxon>Pseudomonadati</taxon>
        <taxon>Bacteroidota</taxon>
        <taxon>Flavobacteriia</taxon>
        <taxon>Flavobacteriales</taxon>
        <taxon>Flavobacteriaceae</taxon>
        <taxon>Avrilella</taxon>
    </lineage>
</organism>
<keyword evidence="1" id="KW-0732">Signal</keyword>
<dbReference type="EMBL" id="NIPO01000001">
    <property type="protein sequence ID" value="PJR04063.1"/>
    <property type="molecule type" value="Genomic_DNA"/>
</dbReference>
<evidence type="ECO:0000313" key="4">
    <source>
        <dbReference type="Proteomes" id="UP000231960"/>
    </source>
</evidence>
<accession>A0A2M9R5Q1</accession>
<dbReference type="InterPro" id="IPR013108">
    <property type="entry name" value="Amidohydro_3"/>
</dbReference>
<dbReference type="RefSeq" id="WP_100677627.1">
    <property type="nucleotide sequence ID" value="NZ_NIPO01000001.1"/>
</dbReference>
<dbReference type="InterPro" id="IPR033932">
    <property type="entry name" value="YtcJ-like"/>
</dbReference>
<dbReference type="Gene3D" id="3.20.20.140">
    <property type="entry name" value="Metal-dependent hydrolases"/>
    <property type="match status" value="1"/>
</dbReference>
<dbReference type="SUPFAM" id="SSF51556">
    <property type="entry name" value="Metallo-dependent hydrolases"/>
    <property type="match status" value="1"/>
</dbReference>
<dbReference type="CDD" id="cd01300">
    <property type="entry name" value="YtcJ_like"/>
    <property type="match status" value="1"/>
</dbReference>
<reference evidence="3 4" key="1">
    <citation type="submission" date="2017-06" db="EMBL/GenBank/DDBJ databases">
        <title>Description of Avrilella dinanensis gen. nov. sp. nov.</title>
        <authorList>
            <person name="Leyer C."/>
            <person name="Sassi M."/>
            <person name="Minet J."/>
            <person name="Kayal S."/>
            <person name="Cattoir V."/>
        </authorList>
    </citation>
    <scope>NUCLEOTIDE SEQUENCE [LARGE SCALE GENOMIC DNA]</scope>
    <source>
        <strain evidence="3 4">UR159</strain>
    </source>
</reference>
<dbReference type="InterPro" id="IPR011059">
    <property type="entry name" value="Metal-dep_hydrolase_composite"/>
</dbReference>
<comment type="caution">
    <text evidence="3">The sequence shown here is derived from an EMBL/GenBank/DDBJ whole genome shotgun (WGS) entry which is preliminary data.</text>
</comment>
<protein>
    <submittedName>
        <fullName evidence="3">Amidohydrolase</fullName>
    </submittedName>
</protein>
<dbReference type="OrthoDB" id="9767366at2"/>
<dbReference type="PANTHER" id="PTHR22642:SF21">
    <property type="entry name" value="PERIPLASMIC PROTEIN"/>
    <property type="match status" value="1"/>
</dbReference>
<evidence type="ECO:0000259" key="2">
    <source>
        <dbReference type="Pfam" id="PF07969"/>
    </source>
</evidence>
<proteinExistence type="predicted"/>
<feature type="domain" description="Amidohydrolase 3" evidence="2">
    <location>
        <begin position="71"/>
        <end position="560"/>
    </location>
</feature>
<dbReference type="Gene3D" id="3.10.310.70">
    <property type="match status" value="1"/>
</dbReference>
<gene>
    <name evidence="3" type="ORF">CDL10_05635</name>
</gene>
<feature type="chain" id="PRO_5014696216" evidence="1">
    <location>
        <begin position="22"/>
        <end position="591"/>
    </location>
</feature>
<dbReference type="PANTHER" id="PTHR22642">
    <property type="entry name" value="IMIDAZOLONEPROPIONASE"/>
    <property type="match status" value="1"/>
</dbReference>
<sequence>MKIINNIILSAVLLGGSLVHAQKADIIITNGKISTLDAKNNEVQAVAISGNKILQTGTNAQILKLKGRETKIVDAKGNRVIPGLFDSHMHVIRGGRFYNLELRWDGVTSVKRALQMLKEQAARTPQGQWIRVVGGWNEYQFEEKRLPTLEEINEATGDVPTFILYLYGKAWLNKAGLEKLQITGDTPNPAEGLIQKDENGDPTGLLVAEPNAFILYSTLAKLPNMNREEEINSTLQYMTELNRLGVTAVMDAGGGFQNFPDDYSITDELNKQGKITVRLPYFLFAQKKGSELADYTKWIGMVNLDEYAHNGHNEVDYHVEGGGENIVGDAADFENFLFPRPVLPATMEDNLKSVISLLVKHRWPFRLHATYNESIERFLNVIEEVNRETPLNGLVWFFDHAETVSEENMQRIKALGGGIAFQHRMAYQGESFIKRYGKKPALASPPVKRMLELGIPVGLGTDGTRVSSYNLWVALYWITTGKTIGGNQVMAQENTLDRTTALRLATHKGYELIKEEKKGKIEKGYYADLVILDKDYFTVSEEDIKNITSKLTIVDGKVVYGDKDFQTVSPAPLEVIPSWSPVKYFGGYQKK</sequence>
<dbReference type="Proteomes" id="UP000231960">
    <property type="component" value="Unassembled WGS sequence"/>
</dbReference>
<dbReference type="SUPFAM" id="SSF51338">
    <property type="entry name" value="Composite domain of metallo-dependent hydrolases"/>
    <property type="match status" value="1"/>
</dbReference>
<feature type="signal peptide" evidence="1">
    <location>
        <begin position="1"/>
        <end position="21"/>
    </location>
</feature>
<dbReference type="AlphaFoldDB" id="A0A2M9R5Q1"/>
<keyword evidence="3" id="KW-0378">Hydrolase</keyword>
<keyword evidence="4" id="KW-1185">Reference proteome</keyword>
<dbReference type="Gene3D" id="2.30.40.10">
    <property type="entry name" value="Urease, subunit C, domain 1"/>
    <property type="match status" value="1"/>
</dbReference>
<name>A0A2M9R5Q1_9FLAO</name>
<dbReference type="GO" id="GO:0016810">
    <property type="term" value="F:hydrolase activity, acting on carbon-nitrogen (but not peptide) bonds"/>
    <property type="evidence" value="ECO:0007669"/>
    <property type="project" value="InterPro"/>
</dbReference>
<evidence type="ECO:0000313" key="3">
    <source>
        <dbReference type="EMBL" id="PJR04063.1"/>
    </source>
</evidence>